<organism evidence="2 3">
    <name type="scientific">Polymorphospora rubra</name>
    <dbReference type="NCBI Taxonomy" id="338584"/>
    <lineage>
        <taxon>Bacteria</taxon>
        <taxon>Bacillati</taxon>
        <taxon>Actinomycetota</taxon>
        <taxon>Actinomycetes</taxon>
        <taxon>Micromonosporales</taxon>
        <taxon>Micromonosporaceae</taxon>
        <taxon>Polymorphospora</taxon>
    </lineage>
</organism>
<sequence length="226" mass="24811">MTDQTATPDPEPNWTAGMRERIDDMYRNEGADAGTCNLLLSLLDLCERRNLYLPDTDCLVDLFGYGKVRPAGVSTIDREVWLYAGDLAEPAGLDPEVVTDYWREEYAEGDDADLLHYADGQGVAWFLPVLNWEATMRLFVTRSPWAKEVMDALMPAFRGAMVNSGLGDDLAGIMVEVDDEGNLHATGETKTMSEMIRSQGPVPSREEARRAAFAGPAGSVDDLNAG</sequence>
<evidence type="ECO:0000313" key="3">
    <source>
        <dbReference type="Proteomes" id="UP000680866"/>
    </source>
</evidence>
<dbReference type="AlphaFoldDB" id="A0A810MVE6"/>
<keyword evidence="3" id="KW-1185">Reference proteome</keyword>
<gene>
    <name evidence="2" type="ORF">Prubr_21520</name>
</gene>
<dbReference type="EMBL" id="AP023359">
    <property type="protein sequence ID" value="BCJ65131.1"/>
    <property type="molecule type" value="Genomic_DNA"/>
</dbReference>
<dbReference type="KEGG" id="pry:Prubr_21520"/>
<accession>A0A810MVE6</accession>
<dbReference type="RefSeq" id="WP_212824406.1">
    <property type="nucleotide sequence ID" value="NZ_AP023359.1"/>
</dbReference>
<protein>
    <submittedName>
        <fullName evidence="2">Uncharacterized protein</fullName>
    </submittedName>
</protein>
<dbReference type="Proteomes" id="UP000680866">
    <property type="component" value="Chromosome"/>
</dbReference>
<name>A0A810MVE6_9ACTN</name>
<evidence type="ECO:0000313" key="2">
    <source>
        <dbReference type="EMBL" id="BCJ65131.1"/>
    </source>
</evidence>
<evidence type="ECO:0000256" key="1">
    <source>
        <dbReference type="SAM" id="MobiDB-lite"/>
    </source>
</evidence>
<proteinExistence type="predicted"/>
<reference evidence="2" key="1">
    <citation type="submission" date="2020-08" db="EMBL/GenBank/DDBJ databases">
        <title>Whole genome shotgun sequence of Polymorphospora rubra NBRC 101157.</title>
        <authorList>
            <person name="Komaki H."/>
            <person name="Tamura T."/>
        </authorList>
    </citation>
    <scope>NUCLEOTIDE SEQUENCE</scope>
    <source>
        <strain evidence="2">NBRC 101157</strain>
    </source>
</reference>
<feature type="region of interest" description="Disordered" evidence="1">
    <location>
        <begin position="198"/>
        <end position="226"/>
    </location>
</feature>